<gene>
    <name evidence="1" type="ORF">ACFOYY_10280</name>
</gene>
<sequence length="124" mass="13689">MDNPHSCDENEPTVAAVERWRRDRSDALAADGIALTVKGPFDALGMDPVYILQLERASIECVIAVFRGGILDVTRVDWDDQSIEHEGVQVTSAVELAEALDRIVWKQRRGGSEGHGFRHSHPGV</sequence>
<reference evidence="2" key="1">
    <citation type="journal article" date="2019" name="Int. J. Syst. Evol. Microbiol.">
        <title>The Global Catalogue of Microorganisms (GCM) 10K type strain sequencing project: providing services to taxonomists for standard genome sequencing and annotation.</title>
        <authorList>
            <consortium name="The Broad Institute Genomics Platform"/>
            <consortium name="The Broad Institute Genome Sequencing Center for Infectious Disease"/>
            <person name="Wu L."/>
            <person name="Ma J."/>
        </authorList>
    </citation>
    <scope>NUCLEOTIDE SEQUENCE [LARGE SCALE GENOMIC DNA]</scope>
    <source>
        <strain evidence="2">TBRC 7912</strain>
    </source>
</reference>
<dbReference type="RefSeq" id="WP_386189562.1">
    <property type="nucleotide sequence ID" value="NZ_JBHSBC010000009.1"/>
</dbReference>
<accession>A0ABV8EYJ1</accession>
<protein>
    <submittedName>
        <fullName evidence="1">Uncharacterized protein</fullName>
    </submittedName>
</protein>
<comment type="caution">
    <text evidence="1">The sequence shown here is derived from an EMBL/GenBank/DDBJ whole genome shotgun (WGS) entry which is preliminary data.</text>
</comment>
<evidence type="ECO:0000313" key="2">
    <source>
        <dbReference type="Proteomes" id="UP001595698"/>
    </source>
</evidence>
<keyword evidence="2" id="KW-1185">Reference proteome</keyword>
<organism evidence="1 2">
    <name type="scientific">Streptosporangium jomthongense</name>
    <dbReference type="NCBI Taxonomy" id="1193683"/>
    <lineage>
        <taxon>Bacteria</taxon>
        <taxon>Bacillati</taxon>
        <taxon>Actinomycetota</taxon>
        <taxon>Actinomycetes</taxon>
        <taxon>Streptosporangiales</taxon>
        <taxon>Streptosporangiaceae</taxon>
        <taxon>Streptosporangium</taxon>
    </lineage>
</organism>
<dbReference type="EMBL" id="JBHSBC010000009">
    <property type="protein sequence ID" value="MFC3980510.1"/>
    <property type="molecule type" value="Genomic_DNA"/>
</dbReference>
<name>A0ABV8EYJ1_9ACTN</name>
<evidence type="ECO:0000313" key="1">
    <source>
        <dbReference type="EMBL" id="MFC3980510.1"/>
    </source>
</evidence>
<proteinExistence type="predicted"/>
<dbReference type="Proteomes" id="UP001595698">
    <property type="component" value="Unassembled WGS sequence"/>
</dbReference>